<dbReference type="GO" id="GO:0000166">
    <property type="term" value="F:nucleotide binding"/>
    <property type="evidence" value="ECO:0007669"/>
    <property type="project" value="UniProtKB-KW"/>
</dbReference>
<dbReference type="Pfam" id="PF01761">
    <property type="entry name" value="DHQ_synthase"/>
    <property type="match status" value="1"/>
</dbReference>
<comment type="caution">
    <text evidence="12">The sequence shown here is derived from an EMBL/GenBank/DDBJ whole genome shotgun (WGS) entry which is preliminary data.</text>
</comment>
<dbReference type="PIRSF" id="PIRSF001455">
    <property type="entry name" value="DHQ_synth"/>
    <property type="match status" value="1"/>
</dbReference>
<evidence type="ECO:0000256" key="2">
    <source>
        <dbReference type="ARBA" id="ARBA00001941"/>
    </source>
</evidence>
<evidence type="ECO:0000313" key="12">
    <source>
        <dbReference type="EMBL" id="MBD3326616.1"/>
    </source>
</evidence>
<dbReference type="PANTHER" id="PTHR43622">
    <property type="entry name" value="3-DEHYDROQUINATE SYNTHASE"/>
    <property type="match status" value="1"/>
</dbReference>
<feature type="domain" description="3-dehydroquinate synthase C-terminal" evidence="11">
    <location>
        <begin position="155"/>
        <end position="293"/>
    </location>
</feature>
<comment type="cofactor">
    <cofactor evidence="1">
        <name>NAD(+)</name>
        <dbReference type="ChEBI" id="CHEBI:57540"/>
    </cofactor>
</comment>
<proteinExistence type="predicted"/>
<gene>
    <name evidence="12" type="primary">aroB</name>
    <name evidence="12" type="ORF">GF339_18675</name>
</gene>
<evidence type="ECO:0000256" key="9">
    <source>
        <dbReference type="NCBIfam" id="TIGR01357"/>
    </source>
</evidence>
<dbReference type="Gene3D" id="1.20.1090.10">
    <property type="entry name" value="Dehydroquinate synthase-like - alpha domain"/>
    <property type="match status" value="1"/>
</dbReference>
<keyword evidence="4" id="KW-0547">Nucleotide-binding</keyword>
<keyword evidence="8" id="KW-0170">Cobalt</keyword>
<evidence type="ECO:0000256" key="4">
    <source>
        <dbReference type="ARBA" id="ARBA00022741"/>
    </source>
</evidence>
<organism evidence="12 13">
    <name type="scientific">candidate division KSB3 bacterium</name>
    <dbReference type="NCBI Taxonomy" id="2044937"/>
    <lineage>
        <taxon>Bacteria</taxon>
        <taxon>candidate division KSB3</taxon>
    </lineage>
</organism>
<dbReference type="Proteomes" id="UP000649604">
    <property type="component" value="Unassembled WGS sequence"/>
</dbReference>
<keyword evidence="6" id="KW-0520">NAD</keyword>
<dbReference type="InterPro" id="IPR030960">
    <property type="entry name" value="DHQS/DOIS_N"/>
</dbReference>
<keyword evidence="3" id="KW-0479">Metal-binding</keyword>
<dbReference type="InterPro" id="IPR056179">
    <property type="entry name" value="DHQS_C"/>
</dbReference>
<evidence type="ECO:0000256" key="5">
    <source>
        <dbReference type="ARBA" id="ARBA00022833"/>
    </source>
</evidence>
<dbReference type="PANTHER" id="PTHR43622:SF1">
    <property type="entry name" value="3-DEHYDROQUINATE SYNTHASE"/>
    <property type="match status" value="1"/>
</dbReference>
<dbReference type="InterPro" id="IPR030963">
    <property type="entry name" value="DHQ_synth_fam"/>
</dbReference>
<accession>A0A9D5JZ31</accession>
<dbReference type="EMBL" id="WJJP01000609">
    <property type="protein sequence ID" value="MBD3326616.1"/>
    <property type="molecule type" value="Genomic_DNA"/>
</dbReference>
<dbReference type="Gene3D" id="3.40.50.1970">
    <property type="match status" value="1"/>
</dbReference>
<sequence>IVLGEGLFSLKKYLHGKPCVLVSDERVHSLYGEHFPTDKVILIGSGEAIKTLETVELLYEKFLDDELDRASWIVAVGGGIVCDIAGFAASTFLRGLPFGFVPTTLLAQVDASVGGKNGVNFRGYKNLVGSFSQPEFVLIEYSVLSTLEPRTLGCGFAEAIKHGVIADASLFAFMEDRANDIKALVPECIERIVNDSILIKSAIVNLDEKEHGERRKLNFGHTFGHAVENTLGIPHGEAVSIGMVVAATLSQHFGYLSASDVARLVRLLQRFDLPTTIKTDHAQMMQAMRKDKKRYGETIKFVLLQDIGKATIQDVSFQALEGVVKHL</sequence>
<dbReference type="GO" id="GO:0005737">
    <property type="term" value="C:cytoplasm"/>
    <property type="evidence" value="ECO:0007669"/>
    <property type="project" value="InterPro"/>
</dbReference>
<feature type="domain" description="3-dehydroquinate synthase N-terminal" evidence="10">
    <location>
        <begin position="41"/>
        <end position="152"/>
    </location>
</feature>
<name>A0A9D5JZ31_9BACT</name>
<dbReference type="AlphaFoldDB" id="A0A9D5JZ31"/>
<dbReference type="Pfam" id="PF24621">
    <property type="entry name" value="DHQS_C"/>
    <property type="match status" value="1"/>
</dbReference>
<comment type="cofactor">
    <cofactor evidence="2">
        <name>Co(2+)</name>
        <dbReference type="ChEBI" id="CHEBI:48828"/>
    </cofactor>
</comment>
<reference evidence="12" key="1">
    <citation type="submission" date="2019-11" db="EMBL/GenBank/DDBJ databases">
        <title>Microbial mats filling the niche in hypersaline microbial mats.</title>
        <authorList>
            <person name="Wong H.L."/>
            <person name="Macleod F.I."/>
            <person name="White R.A. III"/>
            <person name="Burns B.P."/>
        </authorList>
    </citation>
    <scope>NUCLEOTIDE SEQUENCE</scope>
    <source>
        <strain evidence="12">Rbin_158</strain>
    </source>
</reference>
<keyword evidence="5" id="KW-0862">Zinc</keyword>
<dbReference type="CDD" id="cd08195">
    <property type="entry name" value="DHQS"/>
    <property type="match status" value="1"/>
</dbReference>
<dbReference type="GO" id="GO:0003856">
    <property type="term" value="F:3-dehydroquinate synthase activity"/>
    <property type="evidence" value="ECO:0007669"/>
    <property type="project" value="UniProtKB-UniRule"/>
</dbReference>
<evidence type="ECO:0000256" key="6">
    <source>
        <dbReference type="ARBA" id="ARBA00023027"/>
    </source>
</evidence>
<protein>
    <recommendedName>
        <fullName evidence="9">3-dehydroquinate synthase</fullName>
        <ecNumber evidence="9">4.2.3.4</ecNumber>
    </recommendedName>
</protein>
<dbReference type="SUPFAM" id="SSF56796">
    <property type="entry name" value="Dehydroquinate synthase-like"/>
    <property type="match status" value="1"/>
</dbReference>
<dbReference type="GO" id="GO:0009073">
    <property type="term" value="P:aromatic amino acid family biosynthetic process"/>
    <property type="evidence" value="ECO:0007669"/>
    <property type="project" value="InterPro"/>
</dbReference>
<evidence type="ECO:0000259" key="11">
    <source>
        <dbReference type="Pfam" id="PF24621"/>
    </source>
</evidence>
<dbReference type="NCBIfam" id="TIGR01357">
    <property type="entry name" value="aroB"/>
    <property type="match status" value="1"/>
</dbReference>
<evidence type="ECO:0000259" key="10">
    <source>
        <dbReference type="Pfam" id="PF01761"/>
    </source>
</evidence>
<dbReference type="EC" id="4.2.3.4" evidence="9"/>
<dbReference type="GO" id="GO:0009423">
    <property type="term" value="P:chorismate biosynthetic process"/>
    <property type="evidence" value="ECO:0007669"/>
    <property type="project" value="UniProtKB-UniRule"/>
</dbReference>
<dbReference type="InterPro" id="IPR050071">
    <property type="entry name" value="Dehydroquinate_synthase"/>
</dbReference>
<dbReference type="InterPro" id="IPR016037">
    <property type="entry name" value="DHQ_synth_AroB"/>
</dbReference>
<dbReference type="GO" id="GO:0046872">
    <property type="term" value="F:metal ion binding"/>
    <property type="evidence" value="ECO:0007669"/>
    <property type="project" value="UniProtKB-KW"/>
</dbReference>
<feature type="non-terminal residue" evidence="12">
    <location>
        <position position="1"/>
    </location>
</feature>
<evidence type="ECO:0000256" key="7">
    <source>
        <dbReference type="ARBA" id="ARBA00023239"/>
    </source>
</evidence>
<evidence type="ECO:0000256" key="1">
    <source>
        <dbReference type="ARBA" id="ARBA00001911"/>
    </source>
</evidence>
<evidence type="ECO:0000256" key="8">
    <source>
        <dbReference type="ARBA" id="ARBA00023285"/>
    </source>
</evidence>
<keyword evidence="7 12" id="KW-0456">Lyase</keyword>
<evidence type="ECO:0000256" key="3">
    <source>
        <dbReference type="ARBA" id="ARBA00022723"/>
    </source>
</evidence>
<evidence type="ECO:0000313" key="13">
    <source>
        <dbReference type="Proteomes" id="UP000649604"/>
    </source>
</evidence>